<gene>
    <name evidence="2" type="ORF">FQN60_017200</name>
</gene>
<organism evidence="2 3">
    <name type="scientific">Etheostoma spectabile</name>
    <name type="common">orangethroat darter</name>
    <dbReference type="NCBI Taxonomy" id="54343"/>
    <lineage>
        <taxon>Eukaryota</taxon>
        <taxon>Metazoa</taxon>
        <taxon>Chordata</taxon>
        <taxon>Craniata</taxon>
        <taxon>Vertebrata</taxon>
        <taxon>Euteleostomi</taxon>
        <taxon>Actinopterygii</taxon>
        <taxon>Neopterygii</taxon>
        <taxon>Teleostei</taxon>
        <taxon>Neoteleostei</taxon>
        <taxon>Acanthomorphata</taxon>
        <taxon>Eupercaria</taxon>
        <taxon>Perciformes</taxon>
        <taxon>Percoidei</taxon>
        <taxon>Percidae</taxon>
        <taxon>Etheostomatinae</taxon>
        <taxon>Etheostoma</taxon>
    </lineage>
</organism>
<accession>A0A5J5DEU8</accession>
<feature type="compositionally biased region" description="Basic residues" evidence="1">
    <location>
        <begin position="53"/>
        <end position="68"/>
    </location>
</feature>
<protein>
    <submittedName>
        <fullName evidence="2">Uncharacterized protein</fullName>
    </submittedName>
</protein>
<sequence>MSHHHSAFQLFLNVKGSKLQTTCFGGSKTAIIQSAGQRMFRNRKYSMSQRNTASRKRRSRLPKHSRRSSRTDARLSSLRLYVLEQVCILCGLGPRFSAFLSVVPPGRGSPRLALQRLRLFRLLGDVGRFLAASDAPEDSKEWEVLVSSAILLGDDGRADSWLWEDTSYSCLLTRDAHFTITLLRWHLSVNAAWFKPAGLSRLRLTGALGSNEAVVFSKQPAGAAL</sequence>
<dbReference type="Proteomes" id="UP000327493">
    <property type="component" value="Chromosome 6"/>
</dbReference>
<dbReference type="EMBL" id="VOFY01000006">
    <property type="protein sequence ID" value="KAA8591826.1"/>
    <property type="molecule type" value="Genomic_DNA"/>
</dbReference>
<proteinExistence type="predicted"/>
<comment type="caution">
    <text evidence="2">The sequence shown here is derived from an EMBL/GenBank/DDBJ whole genome shotgun (WGS) entry which is preliminary data.</text>
</comment>
<keyword evidence="3" id="KW-1185">Reference proteome</keyword>
<evidence type="ECO:0000313" key="3">
    <source>
        <dbReference type="Proteomes" id="UP000327493"/>
    </source>
</evidence>
<reference evidence="2 3" key="1">
    <citation type="submission" date="2019-08" db="EMBL/GenBank/DDBJ databases">
        <title>A chromosome-level genome assembly, high-density linkage maps, and genome scans reveal the genomic architecture of hybrid incompatibilities underlying speciation via character displacement in darters (Percidae: Etheostominae).</title>
        <authorList>
            <person name="Moran R.L."/>
            <person name="Catchen J.M."/>
            <person name="Fuller R.C."/>
        </authorList>
    </citation>
    <scope>NUCLEOTIDE SEQUENCE [LARGE SCALE GENOMIC DNA]</scope>
    <source>
        <strain evidence="2">EspeVRDwgs_2016</strain>
        <tissue evidence="2">Muscle</tissue>
    </source>
</reference>
<name>A0A5J5DEU8_9PERO</name>
<dbReference type="AlphaFoldDB" id="A0A5J5DEU8"/>
<feature type="region of interest" description="Disordered" evidence="1">
    <location>
        <begin position="43"/>
        <end position="70"/>
    </location>
</feature>
<evidence type="ECO:0000313" key="2">
    <source>
        <dbReference type="EMBL" id="KAA8591826.1"/>
    </source>
</evidence>
<evidence type="ECO:0000256" key="1">
    <source>
        <dbReference type="SAM" id="MobiDB-lite"/>
    </source>
</evidence>